<evidence type="ECO:0000256" key="8">
    <source>
        <dbReference type="ARBA" id="ARBA00022989"/>
    </source>
</evidence>
<evidence type="ECO:0000256" key="3">
    <source>
        <dbReference type="ARBA" id="ARBA00012151"/>
    </source>
</evidence>
<dbReference type="GO" id="GO:0004671">
    <property type="term" value="F:protein C-terminal S-isoprenylcysteine carboxyl O-methyltransferase activity"/>
    <property type="evidence" value="ECO:0007669"/>
    <property type="project" value="UniProtKB-EC"/>
</dbReference>
<gene>
    <name evidence="11" type="ORF">WJX72_009708</name>
</gene>
<evidence type="ECO:0000313" key="12">
    <source>
        <dbReference type="Proteomes" id="UP001489004"/>
    </source>
</evidence>
<dbReference type="Proteomes" id="UP001489004">
    <property type="component" value="Unassembled WGS sequence"/>
</dbReference>
<dbReference type="AlphaFoldDB" id="A0AAW1PKM7"/>
<dbReference type="InterPro" id="IPR025770">
    <property type="entry name" value="PPMT_MeTrfase"/>
</dbReference>
<keyword evidence="4 10" id="KW-0489">Methyltransferase</keyword>
<feature type="transmembrane region" description="Helical" evidence="10">
    <location>
        <begin position="126"/>
        <end position="154"/>
    </location>
</feature>
<keyword evidence="5" id="KW-0808">Transferase</keyword>
<dbReference type="PANTHER" id="PTHR12714:SF9">
    <property type="entry name" value="PROTEIN-S-ISOPRENYLCYSTEINE O-METHYLTRANSFERASE"/>
    <property type="match status" value="1"/>
</dbReference>
<dbReference type="PROSITE" id="PS51564">
    <property type="entry name" value="SAM_ICMT"/>
    <property type="match status" value="1"/>
</dbReference>
<dbReference type="Pfam" id="PF04140">
    <property type="entry name" value="ICMT"/>
    <property type="match status" value="1"/>
</dbReference>
<comment type="subcellular location">
    <subcellularLocation>
        <location evidence="10">Endoplasmic reticulum membrane</location>
        <topology evidence="10">Multi-pass membrane protein</topology>
    </subcellularLocation>
    <subcellularLocation>
        <location evidence="1">Membrane</location>
        <topology evidence="1">Multi-pass membrane protein</topology>
    </subcellularLocation>
</comment>
<dbReference type="InterPro" id="IPR007269">
    <property type="entry name" value="ICMT_MeTrfase"/>
</dbReference>
<evidence type="ECO:0000313" key="11">
    <source>
        <dbReference type="EMBL" id="KAK9810375.1"/>
    </source>
</evidence>
<dbReference type="EMBL" id="JALJOR010000010">
    <property type="protein sequence ID" value="KAK9810375.1"/>
    <property type="molecule type" value="Genomic_DNA"/>
</dbReference>
<evidence type="ECO:0000256" key="9">
    <source>
        <dbReference type="ARBA" id="ARBA00023136"/>
    </source>
</evidence>
<evidence type="ECO:0000256" key="2">
    <source>
        <dbReference type="ARBA" id="ARBA00009140"/>
    </source>
</evidence>
<organism evidence="11 12">
    <name type="scientific">[Myrmecia] bisecta</name>
    <dbReference type="NCBI Taxonomy" id="41462"/>
    <lineage>
        <taxon>Eukaryota</taxon>
        <taxon>Viridiplantae</taxon>
        <taxon>Chlorophyta</taxon>
        <taxon>core chlorophytes</taxon>
        <taxon>Trebouxiophyceae</taxon>
        <taxon>Trebouxiales</taxon>
        <taxon>Trebouxiaceae</taxon>
        <taxon>Myrmecia</taxon>
    </lineage>
</organism>
<comment type="cofactor">
    <cofactor evidence="10">
        <name>Zn(2+)</name>
        <dbReference type="ChEBI" id="CHEBI:29105"/>
    </cofactor>
    <text evidence="10">Divalent metal cations. Probably Zn(2+).</text>
</comment>
<evidence type="ECO:0000256" key="6">
    <source>
        <dbReference type="ARBA" id="ARBA00022691"/>
    </source>
</evidence>
<dbReference type="GO" id="GO:0032259">
    <property type="term" value="P:methylation"/>
    <property type="evidence" value="ECO:0007669"/>
    <property type="project" value="UniProtKB-KW"/>
</dbReference>
<accession>A0AAW1PKM7</accession>
<keyword evidence="9 10" id="KW-0472">Membrane</keyword>
<feature type="transmembrane region" description="Helical" evidence="10">
    <location>
        <begin position="32"/>
        <end position="54"/>
    </location>
</feature>
<comment type="caution">
    <text evidence="10">Lacks conserved residue(s) required for the propagation of feature annotation.</text>
</comment>
<evidence type="ECO:0000256" key="1">
    <source>
        <dbReference type="ARBA" id="ARBA00004141"/>
    </source>
</evidence>
<feature type="transmembrane region" description="Helical" evidence="10">
    <location>
        <begin position="66"/>
        <end position="83"/>
    </location>
</feature>
<keyword evidence="10" id="KW-0256">Endoplasmic reticulum</keyword>
<protein>
    <recommendedName>
        <fullName evidence="3 10">Protein-S-isoprenylcysteine O-methyltransferase</fullName>
        <ecNumber evidence="3 10">2.1.1.100</ecNumber>
    </recommendedName>
</protein>
<comment type="caution">
    <text evidence="11">The sequence shown here is derived from an EMBL/GenBank/DDBJ whole genome shotgun (WGS) entry which is preliminary data.</text>
</comment>
<dbReference type="Gene3D" id="1.20.120.1630">
    <property type="match status" value="1"/>
</dbReference>
<evidence type="ECO:0000256" key="10">
    <source>
        <dbReference type="RuleBase" id="RU362022"/>
    </source>
</evidence>
<keyword evidence="8 10" id="KW-1133">Transmembrane helix</keyword>
<keyword evidence="7 10" id="KW-0812">Transmembrane</keyword>
<evidence type="ECO:0000256" key="5">
    <source>
        <dbReference type="ARBA" id="ARBA00022679"/>
    </source>
</evidence>
<reference evidence="11 12" key="1">
    <citation type="journal article" date="2024" name="Nat. Commun.">
        <title>Phylogenomics reveals the evolutionary origins of lichenization in chlorophyte algae.</title>
        <authorList>
            <person name="Puginier C."/>
            <person name="Libourel C."/>
            <person name="Otte J."/>
            <person name="Skaloud P."/>
            <person name="Haon M."/>
            <person name="Grisel S."/>
            <person name="Petersen M."/>
            <person name="Berrin J.G."/>
            <person name="Delaux P.M."/>
            <person name="Dal Grande F."/>
            <person name="Keller J."/>
        </authorList>
    </citation>
    <scope>NUCLEOTIDE SEQUENCE [LARGE SCALE GENOMIC DNA]</scope>
    <source>
        <strain evidence="11 12">SAG 2043</strain>
    </source>
</reference>
<comment type="similarity">
    <text evidence="2 10">Belongs to the class VI-like SAM-binding methyltransferase superfamily. Isoprenylcysteine carboxyl methyltransferase family.</text>
</comment>
<evidence type="ECO:0000256" key="7">
    <source>
        <dbReference type="ARBA" id="ARBA00022692"/>
    </source>
</evidence>
<dbReference type="GO" id="GO:0005789">
    <property type="term" value="C:endoplasmic reticulum membrane"/>
    <property type="evidence" value="ECO:0007669"/>
    <property type="project" value="UniProtKB-SubCell"/>
</dbReference>
<proteinExistence type="inferred from homology"/>
<keyword evidence="6 10" id="KW-0949">S-adenosyl-L-methionine</keyword>
<dbReference type="EC" id="2.1.1.100" evidence="3 10"/>
<dbReference type="PANTHER" id="PTHR12714">
    <property type="entry name" value="PROTEIN-S ISOPRENYLCYSTEINE O-METHYLTRANSFERASE"/>
    <property type="match status" value="1"/>
</dbReference>
<sequence>MSPFQHFAAALGFFHTSEFLLACIFMRQELSWSSWCFSTPYAVAMACACAEYFLERQLVPQLKQTLPWISTVGLAMVILGEAVRKAAMVTAGHNFTHTVQFQRREEHALVTHGIYRVIRHPGYAGWLLWAVGTQLLLINPLCLAGYACICWNFFRRRISIEEEQLRKFFGRSYQHYAAAVPSGIPFIP</sequence>
<name>A0AAW1PKM7_9CHLO</name>
<evidence type="ECO:0000256" key="4">
    <source>
        <dbReference type="ARBA" id="ARBA00022603"/>
    </source>
</evidence>
<keyword evidence="12" id="KW-1185">Reference proteome</keyword>
<comment type="catalytic activity">
    <reaction evidence="10">
        <text>[protein]-C-terminal S-[(2E,6E)-farnesyl]-L-cysteine + S-adenosyl-L-methionine = [protein]-C-terminal S-[(2E,6E)-farnesyl]-L-cysteine methyl ester + S-adenosyl-L-homocysteine</text>
        <dbReference type="Rhea" id="RHEA:21672"/>
        <dbReference type="Rhea" id="RHEA-COMP:12125"/>
        <dbReference type="Rhea" id="RHEA-COMP:12126"/>
        <dbReference type="ChEBI" id="CHEBI:57856"/>
        <dbReference type="ChEBI" id="CHEBI:59789"/>
        <dbReference type="ChEBI" id="CHEBI:90510"/>
        <dbReference type="ChEBI" id="CHEBI:90511"/>
        <dbReference type="EC" id="2.1.1.100"/>
    </reaction>
</comment>